<protein>
    <recommendedName>
        <fullName evidence="4">DUF2127 domain-containing protein</fullName>
    </recommendedName>
</protein>
<dbReference type="EMBL" id="JBHTII010000001">
    <property type="protein sequence ID" value="MFD0789728.1"/>
    <property type="molecule type" value="Genomic_DNA"/>
</dbReference>
<keyword evidence="3" id="KW-1185">Reference proteome</keyword>
<dbReference type="RefSeq" id="WP_204980932.1">
    <property type="nucleotide sequence ID" value="NZ_JBHTII010000001.1"/>
</dbReference>
<keyword evidence="1" id="KW-0472">Membrane</keyword>
<keyword evidence="1" id="KW-0812">Transmembrane</keyword>
<evidence type="ECO:0000313" key="3">
    <source>
        <dbReference type="Proteomes" id="UP001597055"/>
    </source>
</evidence>
<evidence type="ECO:0000256" key="1">
    <source>
        <dbReference type="SAM" id="Phobius"/>
    </source>
</evidence>
<reference evidence="3" key="1">
    <citation type="journal article" date="2019" name="Int. J. Syst. Evol. Microbiol.">
        <title>The Global Catalogue of Microorganisms (GCM) 10K type strain sequencing project: providing services to taxonomists for standard genome sequencing and annotation.</title>
        <authorList>
            <consortium name="The Broad Institute Genomics Platform"/>
            <consortium name="The Broad Institute Genome Sequencing Center for Infectious Disease"/>
            <person name="Wu L."/>
            <person name="Ma J."/>
        </authorList>
    </citation>
    <scope>NUCLEOTIDE SEQUENCE [LARGE SCALE GENOMIC DNA]</scope>
    <source>
        <strain evidence="3">CCUG 54523</strain>
    </source>
</reference>
<comment type="caution">
    <text evidence="2">The sequence shown here is derived from an EMBL/GenBank/DDBJ whole genome shotgun (WGS) entry which is preliminary data.</text>
</comment>
<dbReference type="Proteomes" id="UP001597055">
    <property type="component" value="Unassembled WGS sequence"/>
</dbReference>
<evidence type="ECO:0008006" key="4">
    <source>
        <dbReference type="Google" id="ProtNLM"/>
    </source>
</evidence>
<sequence>MNGETGAARTPRKRPAFEPAVRLLRPTGYDPDMKRPASIVAGTGLVLLSAVAGVLVLLGVGLTWNDLVASADADFEGFEPTPEGRAAGLAAVVVAAAVGVIADLILALFVFLGRNWARVIVMLFAVFSISGYFVAWWAQGQEITLGGAFVSVAVDILLLLALSSRSAAAYARRLEHPAS</sequence>
<accession>A0ABW3AFJ4</accession>
<feature type="transmembrane region" description="Helical" evidence="1">
    <location>
        <begin position="39"/>
        <end position="64"/>
    </location>
</feature>
<feature type="transmembrane region" description="Helical" evidence="1">
    <location>
        <begin position="84"/>
        <end position="112"/>
    </location>
</feature>
<gene>
    <name evidence="2" type="ORF">ACFQ0P_04910</name>
</gene>
<keyword evidence="1" id="KW-1133">Transmembrane helix</keyword>
<evidence type="ECO:0000313" key="2">
    <source>
        <dbReference type="EMBL" id="MFD0789728.1"/>
    </source>
</evidence>
<feature type="transmembrane region" description="Helical" evidence="1">
    <location>
        <begin position="119"/>
        <end position="137"/>
    </location>
</feature>
<organism evidence="2 3">
    <name type="scientific">Microbacterium insulae</name>
    <dbReference type="NCBI Taxonomy" id="483014"/>
    <lineage>
        <taxon>Bacteria</taxon>
        <taxon>Bacillati</taxon>
        <taxon>Actinomycetota</taxon>
        <taxon>Actinomycetes</taxon>
        <taxon>Micrococcales</taxon>
        <taxon>Microbacteriaceae</taxon>
        <taxon>Microbacterium</taxon>
    </lineage>
</organism>
<name>A0ABW3AFJ4_9MICO</name>
<proteinExistence type="predicted"/>
<feature type="transmembrane region" description="Helical" evidence="1">
    <location>
        <begin position="143"/>
        <end position="163"/>
    </location>
</feature>